<dbReference type="GO" id="GO:0005769">
    <property type="term" value="C:early endosome"/>
    <property type="evidence" value="ECO:0007669"/>
    <property type="project" value="InterPro"/>
</dbReference>
<keyword evidence="2" id="KW-0009">Actin-binding</keyword>
<proteinExistence type="inferred from homology"/>
<dbReference type="PANTHER" id="PTHR23331">
    <property type="entry name" value="CXYORF1"/>
    <property type="match status" value="1"/>
</dbReference>
<dbReference type="GO" id="GO:0043014">
    <property type="term" value="F:alpha-tubulin binding"/>
    <property type="evidence" value="ECO:0007669"/>
    <property type="project" value="InterPro"/>
</dbReference>
<dbReference type="GO" id="GO:0034314">
    <property type="term" value="P:Arp2/3 complex-mediated actin nucleation"/>
    <property type="evidence" value="ECO:0007669"/>
    <property type="project" value="InterPro"/>
</dbReference>
<evidence type="ECO:0000259" key="4">
    <source>
        <dbReference type="PROSITE" id="PS51082"/>
    </source>
</evidence>
<evidence type="ECO:0000256" key="1">
    <source>
        <dbReference type="ARBA" id="ARBA00005602"/>
    </source>
</evidence>
<feature type="compositionally biased region" description="Polar residues" evidence="3">
    <location>
        <begin position="357"/>
        <end position="366"/>
    </location>
</feature>
<evidence type="ECO:0000256" key="3">
    <source>
        <dbReference type="SAM" id="MobiDB-lite"/>
    </source>
</evidence>
<feature type="compositionally biased region" description="Polar residues" evidence="3">
    <location>
        <begin position="377"/>
        <end position="394"/>
    </location>
</feature>
<dbReference type="GO" id="GO:0005829">
    <property type="term" value="C:cytosol"/>
    <property type="evidence" value="ECO:0007669"/>
    <property type="project" value="GOC"/>
</dbReference>
<dbReference type="GO" id="GO:0042147">
    <property type="term" value="P:retrograde transport, endosome to Golgi"/>
    <property type="evidence" value="ECO:0007669"/>
    <property type="project" value="TreeGrafter"/>
</dbReference>
<dbReference type="GO" id="GO:0055037">
    <property type="term" value="C:recycling endosome"/>
    <property type="evidence" value="ECO:0007669"/>
    <property type="project" value="TreeGrafter"/>
</dbReference>
<dbReference type="GO" id="GO:0006887">
    <property type="term" value="P:exocytosis"/>
    <property type="evidence" value="ECO:0007669"/>
    <property type="project" value="TreeGrafter"/>
</dbReference>
<reference evidence="6" key="1">
    <citation type="submission" date="2022-11" db="UniProtKB">
        <authorList>
            <consortium name="WormBaseParasite"/>
        </authorList>
    </citation>
    <scope>IDENTIFICATION</scope>
</reference>
<name>A0A915MF46_MELJA</name>
<accession>A0A915MF46</accession>
<dbReference type="GO" id="GO:0032456">
    <property type="term" value="P:endocytic recycling"/>
    <property type="evidence" value="ECO:0007669"/>
    <property type="project" value="TreeGrafter"/>
</dbReference>
<evidence type="ECO:0000313" key="6">
    <source>
        <dbReference type="WBParaSite" id="scaffold35267_cov221.g22316"/>
    </source>
</evidence>
<dbReference type="PANTHER" id="PTHR23331:SF1">
    <property type="entry name" value="WASH COMPLEX SUBUNIT 1"/>
    <property type="match status" value="1"/>
</dbReference>
<keyword evidence="5" id="KW-1185">Reference proteome</keyword>
<organism evidence="5 6">
    <name type="scientific">Meloidogyne javanica</name>
    <name type="common">Root-knot nematode worm</name>
    <dbReference type="NCBI Taxonomy" id="6303"/>
    <lineage>
        <taxon>Eukaryota</taxon>
        <taxon>Metazoa</taxon>
        <taxon>Ecdysozoa</taxon>
        <taxon>Nematoda</taxon>
        <taxon>Chromadorea</taxon>
        <taxon>Rhabditida</taxon>
        <taxon>Tylenchina</taxon>
        <taxon>Tylenchomorpha</taxon>
        <taxon>Tylenchoidea</taxon>
        <taxon>Meloidogynidae</taxon>
        <taxon>Meloidogyninae</taxon>
        <taxon>Meloidogyne</taxon>
        <taxon>Meloidogyne incognita group</taxon>
    </lineage>
</organism>
<comment type="similarity">
    <text evidence="1">Belongs to the WASH1 family.</text>
</comment>
<dbReference type="InterPro" id="IPR021854">
    <property type="entry name" value="WASH1_WAHD"/>
</dbReference>
<dbReference type="GO" id="GO:0043015">
    <property type="term" value="F:gamma-tubulin binding"/>
    <property type="evidence" value="ECO:0007669"/>
    <property type="project" value="TreeGrafter"/>
</dbReference>
<dbReference type="AlphaFoldDB" id="A0A915MF46"/>
<dbReference type="WBParaSite" id="scaffold35267_cov221.g22316">
    <property type="protein sequence ID" value="scaffold35267_cov221.g22316"/>
    <property type="gene ID" value="scaffold35267_cov221.g22316"/>
</dbReference>
<evidence type="ECO:0000313" key="5">
    <source>
        <dbReference type="Proteomes" id="UP000887561"/>
    </source>
</evidence>
<sequence length="402" mass="44648">MFLTPPDCPQSVAVLQIINSLKQLQQYTNHIFTNANQRLEKCHERINLQLRRIEVIEKKVETLEQVDEIPVFHCAPRYPELSVAGFCQPVFGTMIANISMQNQPNNSNYKLDLLNGVYKPEPLKTIKDGIGRKKNSGRFAQKSQKVDNSDLNGPLQYDAKMNKLNLTKLFTADMSRKYVSAQLDFSDSLLERLGTLSSSIGKETLPIGNEIGEANLLATLECSQANIFDSLGEKVEFDLPEDLPVFDTKSLGARSVSTLFRSDEHLSSKKEAPKILYVPNESEIREQPKLDSCAISGRSDLMAAIRASGGVKGAGLKSVKIDDEQLENSNNKKNVDEEDLMTSLTRVLAMRRKGISGRQNPSNSKSMGDVLREHIPTRSSTGSSSGEDQNSNEVGPNEWVDE</sequence>
<dbReference type="InterPro" id="IPR028290">
    <property type="entry name" value="WASH1"/>
</dbReference>
<protein>
    <submittedName>
        <fullName evidence="6">WH2 domain-containing protein</fullName>
    </submittedName>
</protein>
<dbReference type="Pfam" id="PF11945">
    <property type="entry name" value="WASH_WAHD"/>
    <property type="match status" value="1"/>
</dbReference>
<dbReference type="Proteomes" id="UP000887561">
    <property type="component" value="Unplaced"/>
</dbReference>
<dbReference type="GO" id="GO:0003779">
    <property type="term" value="F:actin binding"/>
    <property type="evidence" value="ECO:0007669"/>
    <property type="project" value="UniProtKB-KW"/>
</dbReference>
<feature type="domain" description="WH2" evidence="4">
    <location>
        <begin position="297"/>
        <end position="319"/>
    </location>
</feature>
<evidence type="ECO:0000256" key="2">
    <source>
        <dbReference type="ARBA" id="ARBA00023203"/>
    </source>
</evidence>
<feature type="region of interest" description="Disordered" evidence="3">
    <location>
        <begin position="351"/>
        <end position="402"/>
    </location>
</feature>
<dbReference type="InterPro" id="IPR003124">
    <property type="entry name" value="WH2_dom"/>
</dbReference>
<dbReference type="PROSITE" id="PS51082">
    <property type="entry name" value="WH2"/>
    <property type="match status" value="1"/>
</dbReference>
<dbReference type="GO" id="GO:0071203">
    <property type="term" value="C:WASH complex"/>
    <property type="evidence" value="ECO:0007669"/>
    <property type="project" value="InterPro"/>
</dbReference>